<sequence length="182" mass="19360">MSGFSSSSCSVAVLLFFFLFISFTEARDHLVGGKPDAWKIPSSPSDSLNNWAQKTRFLPGDSLVWKYDGKADAVLEVSKRDYVTCNISLPIGAMVDGTRSIVLERSGPYYFISGAEGHCQKGQKVIVVVLSEKHTRKFLTAAAPSPADEVEAPAVAPTSGAVGLKGSLGVGFGLVVGLLFLM</sequence>
<dbReference type="FunFam" id="2.60.40.420:FF:000034">
    <property type="entry name" value="Cupredoxin superfamily protein"/>
    <property type="match status" value="1"/>
</dbReference>
<keyword evidence="6" id="KW-1015">Disulfide bond</keyword>
<accession>Q7M1S0</accession>
<feature type="signal peptide" evidence="11">
    <location>
        <begin position="1"/>
        <end position="26"/>
    </location>
</feature>
<dbReference type="PIR" id="JC7196">
    <property type="entry name" value="JC7196"/>
</dbReference>
<dbReference type="AlphaFoldDB" id="Q7M1S0"/>
<comment type="subcellular location">
    <subcellularLocation>
        <location evidence="1">Cell membrane</location>
        <topology evidence="1">Lipid-anchor</topology>
        <topology evidence="1">GPI-anchor</topology>
    </subcellularLocation>
</comment>
<comment type="similarity">
    <text evidence="9">Belongs to the early nodulin-like (ENODL) family.</text>
</comment>
<evidence type="ECO:0000256" key="1">
    <source>
        <dbReference type="ARBA" id="ARBA00004609"/>
    </source>
</evidence>
<name>Q7M1S0_IPOPU</name>
<dbReference type="PANTHER" id="PTHR33021">
    <property type="entry name" value="BLUE COPPER PROTEIN"/>
    <property type="match status" value="1"/>
</dbReference>
<dbReference type="GO" id="GO:0005886">
    <property type="term" value="C:plasma membrane"/>
    <property type="evidence" value="ECO:0007669"/>
    <property type="project" value="UniProtKB-SubCell"/>
</dbReference>
<dbReference type="GO" id="GO:0009055">
    <property type="term" value="F:electron transfer activity"/>
    <property type="evidence" value="ECO:0007669"/>
    <property type="project" value="InterPro"/>
</dbReference>
<dbReference type="GO" id="GO:0098552">
    <property type="term" value="C:side of membrane"/>
    <property type="evidence" value="ECO:0007669"/>
    <property type="project" value="UniProtKB-KW"/>
</dbReference>
<dbReference type="PROSITE" id="PS51485">
    <property type="entry name" value="PHYTOCYANIN"/>
    <property type="match status" value="1"/>
</dbReference>
<evidence type="ECO:0000313" key="13">
    <source>
        <dbReference type="PIR" id="JC7196"/>
    </source>
</evidence>
<evidence type="ECO:0000259" key="12">
    <source>
        <dbReference type="PROSITE" id="PS51485"/>
    </source>
</evidence>
<evidence type="ECO:0000256" key="7">
    <source>
        <dbReference type="ARBA" id="ARBA00023180"/>
    </source>
</evidence>
<dbReference type="CDD" id="cd11019">
    <property type="entry name" value="OsENODL1_like"/>
    <property type="match status" value="1"/>
</dbReference>
<evidence type="ECO:0000256" key="9">
    <source>
        <dbReference type="ARBA" id="ARBA00035011"/>
    </source>
</evidence>
<feature type="chain" id="PRO_5004290993" evidence="11">
    <location>
        <begin position="27"/>
        <end position="182"/>
    </location>
</feature>
<evidence type="ECO:0000256" key="8">
    <source>
        <dbReference type="ARBA" id="ARBA00023288"/>
    </source>
</evidence>
<dbReference type="Pfam" id="PF02298">
    <property type="entry name" value="Cu_bind_like"/>
    <property type="match status" value="1"/>
</dbReference>
<dbReference type="InterPro" id="IPR041846">
    <property type="entry name" value="ENL_dom"/>
</dbReference>
<dbReference type="InterPro" id="IPR039391">
    <property type="entry name" value="Phytocyanin-like"/>
</dbReference>
<protein>
    <submittedName>
        <fullName evidence="13">Phytocyanin-related protein Pn14</fullName>
    </submittedName>
</protein>
<keyword evidence="4 11" id="KW-0732">Signal</keyword>
<organism evidence="13">
    <name type="scientific">Ipomoea purpurea</name>
    <name type="common">Common morning glory</name>
    <name type="synonym">Pharbitis purpurea</name>
    <dbReference type="NCBI Taxonomy" id="4121"/>
    <lineage>
        <taxon>Eukaryota</taxon>
        <taxon>Viridiplantae</taxon>
        <taxon>Streptophyta</taxon>
        <taxon>Embryophyta</taxon>
        <taxon>Tracheophyta</taxon>
        <taxon>Spermatophyta</taxon>
        <taxon>Magnoliopsida</taxon>
        <taxon>eudicotyledons</taxon>
        <taxon>Gunneridae</taxon>
        <taxon>Pentapetalae</taxon>
        <taxon>asterids</taxon>
        <taxon>lamiids</taxon>
        <taxon>Solanales</taxon>
        <taxon>Convolvulaceae</taxon>
        <taxon>Ipomoeeae</taxon>
        <taxon>Ipomoea</taxon>
    </lineage>
</organism>
<keyword evidence="2" id="KW-1003">Cell membrane</keyword>
<feature type="domain" description="Phytocyanin" evidence="12">
    <location>
        <begin position="27"/>
        <end position="131"/>
    </location>
</feature>
<dbReference type="InterPro" id="IPR008972">
    <property type="entry name" value="Cupredoxin"/>
</dbReference>
<evidence type="ECO:0000256" key="4">
    <source>
        <dbReference type="ARBA" id="ARBA00022729"/>
    </source>
</evidence>
<dbReference type="Gene3D" id="2.60.40.420">
    <property type="entry name" value="Cupredoxins - blue copper proteins"/>
    <property type="match status" value="1"/>
</dbReference>
<reference evidence="13" key="1">
    <citation type="journal article" date="2000" name="Biochem. Biophys. Res. Commun.">
        <title>Characterization of a novel gene encoding a phytocyanin-related protein in morning glory (Pharbitis nil).</title>
        <authorList>
            <person name="Yoshizaki M."/>
            <person name="Furumoto T."/>
            <person name="Hata S."/>
            <person name="Shinozaki M."/>
            <person name="Izui K."/>
        </authorList>
    </citation>
    <scope>NUCLEOTIDE SEQUENCE</scope>
</reference>
<proteinExistence type="inferred from homology"/>
<evidence type="ECO:0000256" key="2">
    <source>
        <dbReference type="ARBA" id="ARBA00022475"/>
    </source>
</evidence>
<evidence type="ECO:0000256" key="11">
    <source>
        <dbReference type="SAM" id="SignalP"/>
    </source>
</evidence>
<dbReference type="PANTHER" id="PTHR33021:SF197">
    <property type="entry name" value="EARLY NODULIN-LIKE PROTEIN 13"/>
    <property type="match status" value="1"/>
</dbReference>
<keyword evidence="10" id="KW-1133">Transmembrane helix</keyword>
<evidence type="ECO:0000256" key="3">
    <source>
        <dbReference type="ARBA" id="ARBA00022622"/>
    </source>
</evidence>
<evidence type="ECO:0000256" key="6">
    <source>
        <dbReference type="ARBA" id="ARBA00023157"/>
    </source>
</evidence>
<dbReference type="SUPFAM" id="SSF49503">
    <property type="entry name" value="Cupredoxins"/>
    <property type="match status" value="1"/>
</dbReference>
<evidence type="ECO:0000256" key="10">
    <source>
        <dbReference type="SAM" id="Phobius"/>
    </source>
</evidence>
<keyword evidence="10" id="KW-0812">Transmembrane</keyword>
<feature type="transmembrane region" description="Helical" evidence="10">
    <location>
        <begin position="162"/>
        <end position="181"/>
    </location>
</feature>
<keyword evidence="8" id="KW-0449">Lipoprotein</keyword>
<keyword evidence="5 10" id="KW-0472">Membrane</keyword>
<dbReference type="InterPro" id="IPR003245">
    <property type="entry name" value="Phytocyanin_dom"/>
</dbReference>
<evidence type="ECO:0000256" key="5">
    <source>
        <dbReference type="ARBA" id="ARBA00023136"/>
    </source>
</evidence>
<keyword evidence="7" id="KW-0325">Glycoprotein</keyword>
<keyword evidence="3" id="KW-0336">GPI-anchor</keyword>